<sequence>MTEPTLALALAAGVVSFLSPCMLPVIPAFFAQLAGTSLGVSDLRRRDVFSNVVLFVAGFSAVFAALGVALNALLQGAATEILVWLSRLAGTVVIILGLHLTGLLRIPLLDREDSVKPGRSKPGRLTSILFGASFAVAWTPCVGPILGSTLALAASQPASAFPLLLAYSFGLGAPFLLVGLFPSRTFAFIKKHRRGARHLHVAFGAVLIGMGILVFTGKLALLANFQLLNEVLL</sequence>
<feature type="transmembrane region" description="Helical" evidence="6">
    <location>
        <begin position="6"/>
        <end position="31"/>
    </location>
</feature>
<dbReference type="AlphaFoldDB" id="A0A6J4QW54"/>
<feature type="transmembrane region" description="Helical" evidence="6">
    <location>
        <begin position="201"/>
        <end position="223"/>
    </location>
</feature>
<dbReference type="GO" id="GO:0017004">
    <property type="term" value="P:cytochrome complex assembly"/>
    <property type="evidence" value="ECO:0007669"/>
    <property type="project" value="InterPro"/>
</dbReference>
<keyword evidence="4 6" id="KW-1133">Transmembrane helix</keyword>
<name>A0A6J4QW54_9ACTN</name>
<feature type="transmembrane region" description="Helical" evidence="6">
    <location>
        <begin position="52"/>
        <end position="75"/>
    </location>
</feature>
<dbReference type="GO" id="GO:0016020">
    <property type="term" value="C:membrane"/>
    <property type="evidence" value="ECO:0007669"/>
    <property type="project" value="UniProtKB-SubCell"/>
</dbReference>
<evidence type="ECO:0000256" key="3">
    <source>
        <dbReference type="ARBA" id="ARBA00022692"/>
    </source>
</evidence>
<keyword evidence="5 6" id="KW-0472">Membrane</keyword>
<accession>A0A6J4QW54</accession>
<evidence type="ECO:0000256" key="1">
    <source>
        <dbReference type="ARBA" id="ARBA00004141"/>
    </source>
</evidence>
<dbReference type="PANTHER" id="PTHR31272">
    <property type="entry name" value="CYTOCHROME C-TYPE BIOGENESIS PROTEIN HI_1454-RELATED"/>
    <property type="match status" value="1"/>
</dbReference>
<feature type="transmembrane region" description="Helical" evidence="6">
    <location>
        <begin position="160"/>
        <end position="181"/>
    </location>
</feature>
<gene>
    <name evidence="8" type="ORF">AVDCRST_MAG28-2492</name>
</gene>
<evidence type="ECO:0000256" key="2">
    <source>
        <dbReference type="ARBA" id="ARBA00006143"/>
    </source>
</evidence>
<keyword evidence="3 6" id="KW-0812">Transmembrane</keyword>
<proteinExistence type="inferred from homology"/>
<evidence type="ECO:0000259" key="7">
    <source>
        <dbReference type="Pfam" id="PF02683"/>
    </source>
</evidence>
<dbReference type="Pfam" id="PF02683">
    <property type="entry name" value="DsbD_TM"/>
    <property type="match status" value="1"/>
</dbReference>
<feature type="transmembrane region" description="Helical" evidence="6">
    <location>
        <begin position="125"/>
        <end position="154"/>
    </location>
</feature>
<feature type="domain" description="Cytochrome C biogenesis protein transmembrane" evidence="7">
    <location>
        <begin position="6"/>
        <end position="214"/>
    </location>
</feature>
<dbReference type="EMBL" id="CADCVE010000057">
    <property type="protein sequence ID" value="CAA9456890.1"/>
    <property type="molecule type" value="Genomic_DNA"/>
</dbReference>
<comment type="similarity">
    <text evidence="2">Belongs to the DsbD family.</text>
</comment>
<dbReference type="InterPro" id="IPR003834">
    <property type="entry name" value="Cyt_c_assmbl_TM_dom"/>
</dbReference>
<evidence type="ECO:0000313" key="8">
    <source>
        <dbReference type="EMBL" id="CAA9456890.1"/>
    </source>
</evidence>
<organism evidence="8">
    <name type="scientific">uncultured Rubrobacteraceae bacterium</name>
    <dbReference type="NCBI Taxonomy" id="349277"/>
    <lineage>
        <taxon>Bacteria</taxon>
        <taxon>Bacillati</taxon>
        <taxon>Actinomycetota</taxon>
        <taxon>Rubrobacteria</taxon>
        <taxon>Rubrobacterales</taxon>
        <taxon>Rubrobacteraceae</taxon>
        <taxon>environmental samples</taxon>
    </lineage>
</organism>
<comment type="subcellular location">
    <subcellularLocation>
        <location evidence="1">Membrane</location>
        <topology evidence="1">Multi-pass membrane protein</topology>
    </subcellularLocation>
</comment>
<reference evidence="8" key="1">
    <citation type="submission" date="2020-02" db="EMBL/GenBank/DDBJ databases">
        <authorList>
            <person name="Meier V. D."/>
        </authorList>
    </citation>
    <scope>NUCLEOTIDE SEQUENCE</scope>
    <source>
        <strain evidence="8">AVDCRST_MAG28</strain>
    </source>
</reference>
<evidence type="ECO:0000256" key="4">
    <source>
        <dbReference type="ARBA" id="ARBA00022989"/>
    </source>
</evidence>
<dbReference type="InterPro" id="IPR051790">
    <property type="entry name" value="Cytochrome_c-biogenesis_DsbD"/>
</dbReference>
<protein>
    <submittedName>
        <fullName evidence="8">Cytochrome c-type biogenesis protein CcdA (DsbD analog)</fullName>
    </submittedName>
</protein>
<evidence type="ECO:0000256" key="6">
    <source>
        <dbReference type="SAM" id="Phobius"/>
    </source>
</evidence>
<evidence type="ECO:0000256" key="5">
    <source>
        <dbReference type="ARBA" id="ARBA00023136"/>
    </source>
</evidence>
<dbReference type="PANTHER" id="PTHR31272:SF9">
    <property type="entry name" value="BLL1027 PROTEIN"/>
    <property type="match status" value="1"/>
</dbReference>
<feature type="transmembrane region" description="Helical" evidence="6">
    <location>
        <begin position="81"/>
        <end position="104"/>
    </location>
</feature>